<organism evidence="2 3">
    <name type="scientific">Podospora appendiculata</name>
    <dbReference type="NCBI Taxonomy" id="314037"/>
    <lineage>
        <taxon>Eukaryota</taxon>
        <taxon>Fungi</taxon>
        <taxon>Dikarya</taxon>
        <taxon>Ascomycota</taxon>
        <taxon>Pezizomycotina</taxon>
        <taxon>Sordariomycetes</taxon>
        <taxon>Sordariomycetidae</taxon>
        <taxon>Sordariales</taxon>
        <taxon>Podosporaceae</taxon>
        <taxon>Podospora</taxon>
    </lineage>
</organism>
<dbReference type="AlphaFoldDB" id="A0AAE1CCZ8"/>
<feature type="compositionally biased region" description="Low complexity" evidence="1">
    <location>
        <begin position="187"/>
        <end position="203"/>
    </location>
</feature>
<proteinExistence type="predicted"/>
<evidence type="ECO:0000256" key="1">
    <source>
        <dbReference type="SAM" id="MobiDB-lite"/>
    </source>
</evidence>
<gene>
    <name evidence="2" type="ORF">B0T22DRAFT_168131</name>
</gene>
<keyword evidence="3" id="KW-1185">Reference proteome</keyword>
<evidence type="ECO:0000313" key="3">
    <source>
        <dbReference type="Proteomes" id="UP001270362"/>
    </source>
</evidence>
<sequence length="251" mass="28144">MMHIAFCLCQLASIEQQDKKAHPPVWATSSCVKGAGVLIQHVSQAKQGPQQLHYKHLCTGLVLPRLDYITVFGRFLSLVVLVSRCQWVRDPRGGCYLISFIQAAGSSGFIHTPVIESWFSTVNELCSLGHHQIIAGCNFRAAFRFTPQPNALRGLITRHLFFSFLLTSFKSPRLSLSPAPGLGTRNSFRWSSSPPSSTNPWSTHTRRQGMPGRHGIAWRHRMTRHVAATAACTRPLPWQNVPQIRLLQRLD</sequence>
<reference evidence="2" key="1">
    <citation type="journal article" date="2023" name="Mol. Phylogenet. Evol.">
        <title>Genome-scale phylogeny and comparative genomics of the fungal order Sordariales.</title>
        <authorList>
            <person name="Hensen N."/>
            <person name="Bonometti L."/>
            <person name="Westerberg I."/>
            <person name="Brannstrom I.O."/>
            <person name="Guillou S."/>
            <person name="Cros-Aarteil S."/>
            <person name="Calhoun S."/>
            <person name="Haridas S."/>
            <person name="Kuo A."/>
            <person name="Mondo S."/>
            <person name="Pangilinan J."/>
            <person name="Riley R."/>
            <person name="LaButti K."/>
            <person name="Andreopoulos B."/>
            <person name="Lipzen A."/>
            <person name="Chen C."/>
            <person name="Yan M."/>
            <person name="Daum C."/>
            <person name="Ng V."/>
            <person name="Clum A."/>
            <person name="Steindorff A."/>
            <person name="Ohm R.A."/>
            <person name="Martin F."/>
            <person name="Silar P."/>
            <person name="Natvig D.O."/>
            <person name="Lalanne C."/>
            <person name="Gautier V."/>
            <person name="Ament-Velasquez S.L."/>
            <person name="Kruys A."/>
            <person name="Hutchinson M.I."/>
            <person name="Powell A.J."/>
            <person name="Barry K."/>
            <person name="Miller A.N."/>
            <person name="Grigoriev I.V."/>
            <person name="Debuchy R."/>
            <person name="Gladieux P."/>
            <person name="Hiltunen Thoren M."/>
            <person name="Johannesson H."/>
        </authorList>
    </citation>
    <scope>NUCLEOTIDE SEQUENCE</scope>
    <source>
        <strain evidence="2">CBS 314.62</strain>
    </source>
</reference>
<reference evidence="2" key="2">
    <citation type="submission" date="2023-06" db="EMBL/GenBank/DDBJ databases">
        <authorList>
            <consortium name="Lawrence Berkeley National Laboratory"/>
            <person name="Haridas S."/>
            <person name="Hensen N."/>
            <person name="Bonometti L."/>
            <person name="Westerberg I."/>
            <person name="Brannstrom I.O."/>
            <person name="Guillou S."/>
            <person name="Cros-Aarteil S."/>
            <person name="Calhoun S."/>
            <person name="Kuo A."/>
            <person name="Mondo S."/>
            <person name="Pangilinan J."/>
            <person name="Riley R."/>
            <person name="Labutti K."/>
            <person name="Andreopoulos B."/>
            <person name="Lipzen A."/>
            <person name="Chen C."/>
            <person name="Yanf M."/>
            <person name="Daum C."/>
            <person name="Ng V."/>
            <person name="Clum A."/>
            <person name="Steindorff A."/>
            <person name="Ohm R."/>
            <person name="Martin F."/>
            <person name="Silar P."/>
            <person name="Natvig D."/>
            <person name="Lalanne C."/>
            <person name="Gautier V."/>
            <person name="Ament-Velasquez S.L."/>
            <person name="Kruys A."/>
            <person name="Hutchinson M.I."/>
            <person name="Powell A.J."/>
            <person name="Barry K."/>
            <person name="Miller A.N."/>
            <person name="Grigoriev I.V."/>
            <person name="Debuchy R."/>
            <person name="Gladieux P."/>
            <person name="Thoren M.H."/>
            <person name="Johannesson H."/>
        </authorList>
    </citation>
    <scope>NUCLEOTIDE SEQUENCE</scope>
    <source>
        <strain evidence="2">CBS 314.62</strain>
    </source>
</reference>
<accession>A0AAE1CCZ8</accession>
<comment type="caution">
    <text evidence="2">The sequence shown here is derived from an EMBL/GenBank/DDBJ whole genome shotgun (WGS) entry which is preliminary data.</text>
</comment>
<evidence type="ECO:0000313" key="2">
    <source>
        <dbReference type="EMBL" id="KAK3689178.1"/>
    </source>
</evidence>
<protein>
    <submittedName>
        <fullName evidence="2">Uncharacterized protein</fullName>
    </submittedName>
</protein>
<dbReference type="EMBL" id="JAULSO010000002">
    <property type="protein sequence ID" value="KAK3689178.1"/>
    <property type="molecule type" value="Genomic_DNA"/>
</dbReference>
<dbReference type="Proteomes" id="UP001270362">
    <property type="component" value="Unassembled WGS sequence"/>
</dbReference>
<feature type="region of interest" description="Disordered" evidence="1">
    <location>
        <begin position="187"/>
        <end position="210"/>
    </location>
</feature>
<name>A0AAE1CCZ8_9PEZI</name>